<evidence type="ECO:0000313" key="3">
    <source>
        <dbReference type="Proteomes" id="UP000697995"/>
    </source>
</evidence>
<dbReference type="PANTHER" id="PTHR40265:SF1">
    <property type="entry name" value="GLYOXALASE-LIKE DOMAIN-CONTAINING PROTEIN"/>
    <property type="match status" value="1"/>
</dbReference>
<dbReference type="InterPro" id="IPR025870">
    <property type="entry name" value="Glyoxalase-like_dom"/>
</dbReference>
<reference evidence="2 3" key="1">
    <citation type="journal article" date="2020" name="Microorganisms">
        <title>Osmotic Adaptation and Compatible Solute Biosynthesis of Phototrophic Bacteria as Revealed from Genome Analyses.</title>
        <authorList>
            <person name="Imhoff J.F."/>
            <person name="Rahn T."/>
            <person name="Kunzel S."/>
            <person name="Keller A."/>
            <person name="Neulinger S.C."/>
        </authorList>
    </citation>
    <scope>NUCLEOTIDE SEQUENCE [LARGE SCALE GENOMIC DNA]</scope>
    <source>
        <strain evidence="2 3">DSM 15382</strain>
    </source>
</reference>
<feature type="domain" description="Glyoxalase-like" evidence="1">
    <location>
        <begin position="22"/>
        <end position="198"/>
    </location>
</feature>
<comment type="caution">
    <text evidence="2">The sequence shown here is derived from an EMBL/GenBank/DDBJ whole genome shotgun (WGS) entry which is preliminary data.</text>
</comment>
<dbReference type="Gene3D" id="3.10.180.10">
    <property type="entry name" value="2,3-Dihydroxybiphenyl 1,2-Dioxygenase, domain 1"/>
    <property type="match status" value="2"/>
</dbReference>
<gene>
    <name evidence="2" type="ORF">CKO45_10815</name>
</gene>
<dbReference type="SUPFAM" id="SSF54593">
    <property type="entry name" value="Glyoxalase/Bleomycin resistance protein/Dihydroxybiphenyl dioxygenase"/>
    <property type="match status" value="1"/>
</dbReference>
<protein>
    <recommendedName>
        <fullName evidence="1">Glyoxalase-like domain-containing protein</fullName>
    </recommendedName>
</protein>
<evidence type="ECO:0000259" key="1">
    <source>
        <dbReference type="Pfam" id="PF13468"/>
    </source>
</evidence>
<proteinExistence type="predicted"/>
<dbReference type="EMBL" id="NRSG01000064">
    <property type="protein sequence ID" value="MBK1658722.1"/>
    <property type="molecule type" value="Genomic_DNA"/>
</dbReference>
<dbReference type="Pfam" id="PF13468">
    <property type="entry name" value="Glyoxalase_3"/>
    <property type="match status" value="1"/>
</dbReference>
<sequence length="295" mass="31380">MRRRRRPGSLRGGRADAMAPILDHLVLDVRDRMAAGAARLAALGFQLTPMGKHSLGSANHLAVLAEDYLELLGTDIPGGALRPDIAAYPVGLNGLVFKTGDARALAGDLVARGVPALPAHEFHRPVDLPDGARDEARFRTTRLDRAAAFDGRIYWCEHLTPQHVWRKEWQAHPNGALSVARVLVAARDPERQAAMFRRMFGEDAVRAGEDGRVLLPCGPAVVEVAPHALVQAELGAAAPDPAGRGDHMVLVALRVSDLAATAALLRAQGIAPDARPGGLRVAAEPALNATLDFLA</sequence>
<keyword evidence="3" id="KW-1185">Reference proteome</keyword>
<dbReference type="InterPro" id="IPR029068">
    <property type="entry name" value="Glyas_Bleomycin-R_OHBP_Dase"/>
</dbReference>
<name>A0ABS1CW36_9PROT</name>
<accession>A0ABS1CW36</accession>
<dbReference type="Proteomes" id="UP000697995">
    <property type="component" value="Unassembled WGS sequence"/>
</dbReference>
<organism evidence="2 3">
    <name type="scientific">Paracraurococcus ruber</name>
    <dbReference type="NCBI Taxonomy" id="77675"/>
    <lineage>
        <taxon>Bacteria</taxon>
        <taxon>Pseudomonadati</taxon>
        <taxon>Pseudomonadota</taxon>
        <taxon>Alphaproteobacteria</taxon>
        <taxon>Acetobacterales</taxon>
        <taxon>Roseomonadaceae</taxon>
        <taxon>Paracraurococcus</taxon>
    </lineage>
</organism>
<evidence type="ECO:0000313" key="2">
    <source>
        <dbReference type="EMBL" id="MBK1658722.1"/>
    </source>
</evidence>
<dbReference type="PANTHER" id="PTHR40265">
    <property type="entry name" value="BLL2707 PROTEIN"/>
    <property type="match status" value="1"/>
</dbReference>